<comment type="caution">
    <text evidence="3">The sequence shown here is derived from an EMBL/GenBank/DDBJ whole genome shotgun (WGS) entry which is preliminary data.</text>
</comment>
<dbReference type="EMBL" id="WMEY01000014">
    <property type="protein sequence ID" value="MYL66012.1"/>
    <property type="molecule type" value="Genomic_DNA"/>
</dbReference>
<reference evidence="3 4" key="1">
    <citation type="submission" date="2019-11" db="EMBL/GenBank/DDBJ databases">
        <title>Genome sequences of 17 halophilic strains isolated from different environments.</title>
        <authorList>
            <person name="Furrow R.E."/>
        </authorList>
    </citation>
    <scope>NUCLEOTIDE SEQUENCE [LARGE SCALE GENOMIC DNA]</scope>
    <source>
        <strain evidence="3 4">22506_14_FS</strain>
    </source>
</reference>
<feature type="transmembrane region" description="Helical" evidence="1">
    <location>
        <begin position="89"/>
        <end position="108"/>
    </location>
</feature>
<dbReference type="Proteomes" id="UP000447833">
    <property type="component" value="Unassembled WGS sequence"/>
</dbReference>
<evidence type="ECO:0000256" key="1">
    <source>
        <dbReference type="SAM" id="Phobius"/>
    </source>
</evidence>
<evidence type="ECO:0000313" key="3">
    <source>
        <dbReference type="EMBL" id="MYL66012.1"/>
    </source>
</evidence>
<dbReference type="InterPro" id="IPR027383">
    <property type="entry name" value="Znf_put"/>
</dbReference>
<proteinExistence type="predicted"/>
<dbReference type="RefSeq" id="WP_160921691.1">
    <property type="nucleotide sequence ID" value="NZ_WMEY01000014.1"/>
</dbReference>
<name>A0A845F4K0_9BACL</name>
<evidence type="ECO:0000259" key="2">
    <source>
        <dbReference type="Pfam" id="PF13490"/>
    </source>
</evidence>
<keyword evidence="1" id="KW-0812">Transmembrane</keyword>
<gene>
    <name evidence="3" type="ORF">GLW07_22055</name>
</gene>
<evidence type="ECO:0000313" key="4">
    <source>
        <dbReference type="Proteomes" id="UP000447833"/>
    </source>
</evidence>
<keyword evidence="1" id="KW-1133">Transmembrane helix</keyword>
<organism evidence="3 4">
    <name type="scientific">Guptibacillus hwajinpoensis</name>
    <dbReference type="NCBI Taxonomy" id="208199"/>
    <lineage>
        <taxon>Bacteria</taxon>
        <taxon>Bacillati</taxon>
        <taxon>Bacillota</taxon>
        <taxon>Bacilli</taxon>
        <taxon>Bacillales</taxon>
        <taxon>Guptibacillaceae</taxon>
        <taxon>Guptibacillus</taxon>
    </lineage>
</organism>
<sequence length="210" mass="24033">MKCPAEIIVLMHEVLDEETTNEQRRELFDHLQTCDDCKEHYEELKKTESFLLSSPSMKAPDGFTSKVMEQLPQEKRTVWMKRWMKSHPFVTAAVLFLVLMAGSVYSSWTSEDQLSALSGNLRFEQDTNTVIVPEGEVVEGDLTVKNRNLEIEGQVKGDVLVINGEQYMASAGQVTGEIEEVDHILDWTWYQIKNLLQDVGNLFSSEEEKK</sequence>
<accession>A0A845F4K0</accession>
<dbReference type="AlphaFoldDB" id="A0A845F4K0"/>
<keyword evidence="1" id="KW-0472">Membrane</keyword>
<feature type="domain" description="Putative zinc-finger" evidence="2">
    <location>
        <begin position="6"/>
        <end position="37"/>
    </location>
</feature>
<dbReference type="Pfam" id="PF13490">
    <property type="entry name" value="zf-HC2"/>
    <property type="match status" value="1"/>
</dbReference>
<protein>
    <submittedName>
        <fullName evidence="3">Anti-sigma factor</fullName>
    </submittedName>
</protein>